<comment type="subcellular location">
    <subcellularLocation>
        <location evidence="1">Cell membrane</location>
        <topology evidence="1">Multi-pass membrane protein</topology>
    </subcellularLocation>
</comment>
<organism evidence="7 8">
    <name type="scientific">Niallia nealsonii</name>
    <dbReference type="NCBI Taxonomy" id="115979"/>
    <lineage>
        <taxon>Bacteria</taxon>
        <taxon>Bacillati</taxon>
        <taxon>Bacillota</taxon>
        <taxon>Bacilli</taxon>
        <taxon>Bacillales</taxon>
        <taxon>Bacillaceae</taxon>
        <taxon>Niallia</taxon>
    </lineage>
</organism>
<name>A0A2N0Z2Z3_9BACI</name>
<keyword evidence="4 6" id="KW-1133">Transmembrane helix</keyword>
<evidence type="ECO:0000313" key="7">
    <source>
        <dbReference type="EMBL" id="PKG23872.1"/>
    </source>
</evidence>
<evidence type="ECO:0000313" key="8">
    <source>
        <dbReference type="Proteomes" id="UP000233375"/>
    </source>
</evidence>
<feature type="transmembrane region" description="Helical" evidence="6">
    <location>
        <begin position="33"/>
        <end position="59"/>
    </location>
</feature>
<feature type="transmembrane region" description="Helical" evidence="6">
    <location>
        <begin position="146"/>
        <end position="167"/>
    </location>
</feature>
<keyword evidence="8" id="KW-1185">Reference proteome</keyword>
<dbReference type="OrthoDB" id="7874789at2"/>
<dbReference type="EMBL" id="PISE01000018">
    <property type="protein sequence ID" value="PKG23872.1"/>
    <property type="molecule type" value="Genomic_DNA"/>
</dbReference>
<dbReference type="Pfam" id="PF01810">
    <property type="entry name" value="LysE"/>
    <property type="match status" value="1"/>
</dbReference>
<keyword evidence="5 6" id="KW-0472">Membrane</keyword>
<keyword evidence="2" id="KW-1003">Cell membrane</keyword>
<evidence type="ECO:0000256" key="3">
    <source>
        <dbReference type="ARBA" id="ARBA00022692"/>
    </source>
</evidence>
<proteinExistence type="predicted"/>
<dbReference type="AlphaFoldDB" id="A0A2N0Z2Z3"/>
<evidence type="ECO:0000256" key="1">
    <source>
        <dbReference type="ARBA" id="ARBA00004651"/>
    </source>
</evidence>
<evidence type="ECO:0000256" key="2">
    <source>
        <dbReference type="ARBA" id="ARBA00022475"/>
    </source>
</evidence>
<feature type="transmembrane region" description="Helical" evidence="6">
    <location>
        <begin position="105"/>
        <end position="134"/>
    </location>
</feature>
<feature type="transmembrane region" description="Helical" evidence="6">
    <location>
        <begin position="179"/>
        <end position="200"/>
    </location>
</feature>
<gene>
    <name evidence="7" type="ORF">CWS01_09640</name>
</gene>
<accession>A0A2N0Z2Z3</accession>
<evidence type="ECO:0000256" key="4">
    <source>
        <dbReference type="ARBA" id="ARBA00022989"/>
    </source>
</evidence>
<dbReference type="GO" id="GO:0015171">
    <property type="term" value="F:amino acid transmembrane transporter activity"/>
    <property type="evidence" value="ECO:0007669"/>
    <property type="project" value="TreeGrafter"/>
</dbReference>
<evidence type="ECO:0000256" key="5">
    <source>
        <dbReference type="ARBA" id="ARBA00023136"/>
    </source>
</evidence>
<evidence type="ECO:0000256" key="6">
    <source>
        <dbReference type="SAM" id="Phobius"/>
    </source>
</evidence>
<keyword evidence="3 6" id="KW-0812">Transmembrane</keyword>
<dbReference type="Proteomes" id="UP000233375">
    <property type="component" value="Unassembled WGS sequence"/>
</dbReference>
<dbReference type="InterPro" id="IPR001123">
    <property type="entry name" value="LeuE-type"/>
</dbReference>
<dbReference type="RefSeq" id="WP_101176985.1">
    <property type="nucleotide sequence ID" value="NZ_PISE01000018.1"/>
</dbReference>
<reference evidence="7 8" key="1">
    <citation type="journal article" date="2003" name="Int. J. Syst. Evol. Microbiol.">
        <title>Bacillus nealsonii sp. nov., isolated from a spacecraft-assembly facility, whose spores are gamma-radiation resistant.</title>
        <authorList>
            <person name="Venkateswaran K."/>
            <person name="Kempf M."/>
            <person name="Chen F."/>
            <person name="Satomi M."/>
            <person name="Nicholson W."/>
            <person name="Kern R."/>
        </authorList>
    </citation>
    <scope>NUCLEOTIDE SEQUENCE [LARGE SCALE GENOMIC DNA]</scope>
    <source>
        <strain evidence="7 8">FO-92</strain>
    </source>
</reference>
<dbReference type="PANTHER" id="PTHR30086">
    <property type="entry name" value="ARGININE EXPORTER PROTEIN ARGO"/>
    <property type="match status" value="1"/>
</dbReference>
<protein>
    <submittedName>
        <fullName evidence="7">Amino acid transporter</fullName>
    </submittedName>
</protein>
<sequence length="207" mass="23065">MGSILYYVLLGLSLAAPMGPINAAVINRGLRDGFSYAWILAIGAMLADIVYILFVYFGLVKFINTPIIQTFLWLFGGFVLLYSGVEGFVKTSTVLTRSKKEQKSIFWSFLSGFMMSFMNPLAIVFWLGIYGSVLVSTVTKYGTSKLIFFTGCILFGVAVWDFSVALLSSFSRNFISEHIIQLISKISAVGLILFGLYFGYHGIQFFF</sequence>
<feature type="transmembrane region" description="Helical" evidence="6">
    <location>
        <begin position="66"/>
        <end position="85"/>
    </location>
</feature>
<comment type="caution">
    <text evidence="7">The sequence shown here is derived from an EMBL/GenBank/DDBJ whole genome shotgun (WGS) entry which is preliminary data.</text>
</comment>
<dbReference type="PANTHER" id="PTHR30086:SF6">
    <property type="entry name" value="AMINO ACID EFFLUX PROTEIN YCGF-RELATED"/>
    <property type="match status" value="1"/>
</dbReference>
<dbReference type="GO" id="GO:0005886">
    <property type="term" value="C:plasma membrane"/>
    <property type="evidence" value="ECO:0007669"/>
    <property type="project" value="UniProtKB-SubCell"/>
</dbReference>